<name>B4J0W7_DROGR</name>
<evidence type="ECO:0000256" key="1">
    <source>
        <dbReference type="ARBA" id="ARBA00004236"/>
    </source>
</evidence>
<evidence type="ECO:0000256" key="6">
    <source>
        <dbReference type="ARBA" id="ARBA00022475"/>
    </source>
</evidence>
<evidence type="ECO:0000256" key="5">
    <source>
        <dbReference type="ARBA" id="ARBA00018097"/>
    </source>
</evidence>
<dbReference type="PIRSF" id="PIRSF000894">
    <property type="entry name" value="Acid_phosphatase"/>
    <property type="match status" value="1"/>
</dbReference>
<evidence type="ECO:0000256" key="15">
    <source>
        <dbReference type="ARBA" id="ARBA00043832"/>
    </source>
</evidence>
<keyword evidence="18" id="KW-1185">Reference proteome</keyword>
<keyword evidence="8" id="KW-0378">Hydrolase</keyword>
<evidence type="ECO:0000256" key="3">
    <source>
        <dbReference type="ARBA" id="ARBA00012976"/>
    </source>
</evidence>
<proteinExistence type="inferred from homology"/>
<dbReference type="GO" id="GO:0051491">
    <property type="term" value="P:positive regulation of filopodium assembly"/>
    <property type="evidence" value="ECO:0007669"/>
    <property type="project" value="EnsemblMetazoa"/>
</dbReference>
<evidence type="ECO:0000256" key="14">
    <source>
        <dbReference type="ARBA" id="ARBA00043691"/>
    </source>
</evidence>
<sequence length="529" mass="61099">MDFLTDSHKLLMVNNGQQVKQEAAGQTEPHANESKMKLKRRQFTANEERRVRFNPLNPLCLLTVMRLLLLLTALLALQLVGGQEDYCFGKDAEREQTRHFTSKTAYQIVKGTNMDKQYQVPGCEPKKMWIFHRHGTRLPTPNTIRAAPRLEDLRDQIVKNYRVLRTKPETNALCSTDLIAIQMWKWNTSITVDIEEHLTTQGYEDLRGTAKVYQHYYPTVLPTRYNDSYYLFRHTDTQRTTESFKGFTEGLFGDNTVATAADIPEQDLLLRPYDYCNDFKDKNYKGEGSEYQKYRTSAIWNRTVDDITKRLGFTFLAEEDIELMYDMCRYEQAWQVDRTSVWCGAFLPEQVTVLEYAEDLKYYYGSGYGFEENTKFNCRAVQDMLTRLSSPVSPHVIAYFAHSTGLQTLLTALGINKDDVALRADNYNSMTSRRWKTSLLGPFAGNFVAVKYECTEALEKEKVVFFLNQNAVELDWCNVGLCDWSQVLEHYKTISEANCDEYYCRSGAMAGRASLLFTALIAAIVYLMH</sequence>
<dbReference type="PANTHER" id="PTHR20963">
    <property type="entry name" value="MULTIPLE INOSITOL POLYPHOSPHATE PHOSPHATASE-RELATED"/>
    <property type="match status" value="1"/>
</dbReference>
<feature type="disulfide bond" evidence="16">
    <location>
        <begin position="123"/>
        <end position="454"/>
    </location>
</feature>
<comment type="catalytic activity">
    <reaction evidence="14">
        <text>1D-myo-inositol hexakisphosphate + H2O = 1D-myo-inositol 1,2,4,5,6-pentakisphosphate + phosphate</text>
        <dbReference type="Rhea" id="RHEA:16989"/>
        <dbReference type="ChEBI" id="CHEBI:15377"/>
        <dbReference type="ChEBI" id="CHEBI:43474"/>
        <dbReference type="ChEBI" id="CHEBI:57798"/>
        <dbReference type="ChEBI" id="CHEBI:58130"/>
        <dbReference type="EC" id="3.1.3.62"/>
    </reaction>
    <physiologicalReaction direction="left-to-right" evidence="14">
        <dbReference type="Rhea" id="RHEA:16990"/>
    </physiologicalReaction>
</comment>
<accession>B4J0W7</accession>
<dbReference type="EMBL" id="CH916366">
    <property type="protein sequence ID" value="EDV95788.1"/>
    <property type="molecule type" value="Genomic_DNA"/>
</dbReference>
<dbReference type="Proteomes" id="UP000001070">
    <property type="component" value="Unassembled WGS sequence"/>
</dbReference>
<dbReference type="InterPro" id="IPR016274">
    <property type="entry name" value="Histidine_acid_Pase_euk"/>
</dbReference>
<dbReference type="OMA" id="TGEMDAK"/>
<dbReference type="SUPFAM" id="SSF53254">
    <property type="entry name" value="Phosphoglycerate mutase-like"/>
    <property type="match status" value="1"/>
</dbReference>
<evidence type="ECO:0000256" key="4">
    <source>
        <dbReference type="ARBA" id="ARBA00013040"/>
    </source>
</evidence>
<evidence type="ECO:0000256" key="10">
    <source>
        <dbReference type="ARBA" id="ARBA00023180"/>
    </source>
</evidence>
<organism evidence="18">
    <name type="scientific">Drosophila grimshawi</name>
    <name type="common">Hawaiian fruit fly</name>
    <name type="synonym">Idiomyia grimshawi</name>
    <dbReference type="NCBI Taxonomy" id="7222"/>
    <lineage>
        <taxon>Eukaryota</taxon>
        <taxon>Metazoa</taxon>
        <taxon>Ecdysozoa</taxon>
        <taxon>Arthropoda</taxon>
        <taxon>Hexapoda</taxon>
        <taxon>Insecta</taxon>
        <taxon>Pterygota</taxon>
        <taxon>Neoptera</taxon>
        <taxon>Endopterygota</taxon>
        <taxon>Diptera</taxon>
        <taxon>Brachycera</taxon>
        <taxon>Muscomorpha</taxon>
        <taxon>Ephydroidea</taxon>
        <taxon>Drosophilidae</taxon>
        <taxon>Drosophila</taxon>
        <taxon>Hawaiian Drosophila</taxon>
    </lineage>
</organism>
<dbReference type="InterPro" id="IPR000560">
    <property type="entry name" value="His_Pase_clade-2"/>
</dbReference>
<dbReference type="SMR" id="B4J0W7"/>
<evidence type="ECO:0000256" key="12">
    <source>
        <dbReference type="ARBA" id="ARBA00043668"/>
    </source>
</evidence>
<evidence type="ECO:0000256" key="2">
    <source>
        <dbReference type="ARBA" id="ARBA00008422"/>
    </source>
</evidence>
<keyword evidence="16" id="KW-1015">Disulfide bond</keyword>
<dbReference type="eggNOG" id="KOG1382">
    <property type="taxonomic scope" value="Eukaryota"/>
</dbReference>
<keyword evidence="7" id="KW-0732">Signal</keyword>
<evidence type="ECO:0000313" key="17">
    <source>
        <dbReference type="EMBL" id="EDV95788.1"/>
    </source>
</evidence>
<dbReference type="GO" id="GO:0052745">
    <property type="term" value="F:inositol phosphate phosphatase activity"/>
    <property type="evidence" value="ECO:0007669"/>
    <property type="project" value="EnsemblMetazoa"/>
</dbReference>
<dbReference type="HOGENOM" id="CLU_029165_0_0_1"/>
<dbReference type="Pfam" id="PF00328">
    <property type="entry name" value="His_Phos_2"/>
    <property type="match status" value="1"/>
</dbReference>
<comment type="catalytic activity">
    <reaction evidence="15">
        <text>(2R)-2,3-bisphosphoglycerate + H2O = (2R)-2-phosphoglycerate + phosphate</text>
        <dbReference type="Rhea" id="RHEA:27381"/>
        <dbReference type="ChEBI" id="CHEBI:15377"/>
        <dbReference type="ChEBI" id="CHEBI:43474"/>
        <dbReference type="ChEBI" id="CHEBI:58248"/>
        <dbReference type="ChEBI" id="CHEBI:58289"/>
        <dbReference type="EC" id="3.1.3.80"/>
    </reaction>
    <physiologicalReaction direction="left-to-right" evidence="15">
        <dbReference type="Rhea" id="RHEA:27382"/>
    </physiologicalReaction>
</comment>
<gene>
    <name evidence="17" type="primary">Dgri\GH15581</name>
    <name evidence="17" type="ORF">Dgri_GH15581</name>
</gene>
<evidence type="ECO:0000256" key="13">
    <source>
        <dbReference type="ARBA" id="ARBA00043671"/>
    </source>
</evidence>
<evidence type="ECO:0000256" key="16">
    <source>
        <dbReference type="PIRSR" id="PIRSR000894-2"/>
    </source>
</evidence>
<comment type="subcellular location">
    <subcellularLocation>
        <location evidence="1">Cell membrane</location>
    </subcellularLocation>
</comment>
<dbReference type="PANTHER" id="PTHR20963:SF8">
    <property type="entry name" value="MULTIPLE INOSITOL POLYPHOSPHATE PHOSPHATASE 1"/>
    <property type="match status" value="1"/>
</dbReference>
<dbReference type="GO" id="GO:0003993">
    <property type="term" value="F:acid phosphatase activity"/>
    <property type="evidence" value="ECO:0007669"/>
    <property type="project" value="TreeGrafter"/>
</dbReference>
<reference evidence="17 18" key="1">
    <citation type="journal article" date="2007" name="Nature">
        <title>Evolution of genes and genomes on the Drosophila phylogeny.</title>
        <authorList>
            <consortium name="Drosophila 12 Genomes Consortium"/>
            <person name="Clark A.G."/>
            <person name="Eisen M.B."/>
            <person name="Smith D.R."/>
            <person name="Bergman C.M."/>
            <person name="Oliver B."/>
            <person name="Markow T.A."/>
            <person name="Kaufman T.C."/>
            <person name="Kellis M."/>
            <person name="Gelbart W."/>
            <person name="Iyer V.N."/>
            <person name="Pollard D.A."/>
            <person name="Sackton T.B."/>
            <person name="Larracuente A.M."/>
            <person name="Singh N.D."/>
            <person name="Abad J.P."/>
            <person name="Abt D.N."/>
            <person name="Adryan B."/>
            <person name="Aguade M."/>
            <person name="Akashi H."/>
            <person name="Anderson W.W."/>
            <person name="Aquadro C.F."/>
            <person name="Ardell D.H."/>
            <person name="Arguello R."/>
            <person name="Artieri C.G."/>
            <person name="Barbash D.A."/>
            <person name="Barker D."/>
            <person name="Barsanti P."/>
            <person name="Batterham P."/>
            <person name="Batzoglou S."/>
            <person name="Begun D."/>
            <person name="Bhutkar A."/>
            <person name="Blanco E."/>
            <person name="Bosak S.A."/>
            <person name="Bradley R.K."/>
            <person name="Brand A.D."/>
            <person name="Brent M.R."/>
            <person name="Brooks A.N."/>
            <person name="Brown R.H."/>
            <person name="Butlin R.K."/>
            <person name="Caggese C."/>
            <person name="Calvi B.R."/>
            <person name="Bernardo de Carvalho A."/>
            <person name="Caspi A."/>
            <person name="Castrezana S."/>
            <person name="Celniker S.E."/>
            <person name="Chang J.L."/>
            <person name="Chapple C."/>
            <person name="Chatterji S."/>
            <person name="Chinwalla A."/>
            <person name="Civetta A."/>
            <person name="Clifton S.W."/>
            <person name="Comeron J.M."/>
            <person name="Costello J.C."/>
            <person name="Coyne J.A."/>
            <person name="Daub J."/>
            <person name="David R.G."/>
            <person name="Delcher A.L."/>
            <person name="Delehaunty K."/>
            <person name="Do C.B."/>
            <person name="Ebling H."/>
            <person name="Edwards K."/>
            <person name="Eickbush T."/>
            <person name="Evans J.D."/>
            <person name="Filipski A."/>
            <person name="Findeiss S."/>
            <person name="Freyhult E."/>
            <person name="Fulton L."/>
            <person name="Fulton R."/>
            <person name="Garcia A.C."/>
            <person name="Gardiner A."/>
            <person name="Garfield D.A."/>
            <person name="Garvin B.E."/>
            <person name="Gibson G."/>
            <person name="Gilbert D."/>
            <person name="Gnerre S."/>
            <person name="Godfrey J."/>
            <person name="Good R."/>
            <person name="Gotea V."/>
            <person name="Gravely B."/>
            <person name="Greenberg A.J."/>
            <person name="Griffiths-Jones S."/>
            <person name="Gross S."/>
            <person name="Guigo R."/>
            <person name="Gustafson E.A."/>
            <person name="Haerty W."/>
            <person name="Hahn M.W."/>
            <person name="Halligan D.L."/>
            <person name="Halpern A.L."/>
            <person name="Halter G.M."/>
            <person name="Han M.V."/>
            <person name="Heger A."/>
            <person name="Hillier L."/>
            <person name="Hinrichs A.S."/>
            <person name="Holmes I."/>
            <person name="Hoskins R.A."/>
            <person name="Hubisz M.J."/>
            <person name="Hultmark D."/>
            <person name="Huntley M.A."/>
            <person name="Jaffe D.B."/>
            <person name="Jagadeeshan S."/>
            <person name="Jeck W.R."/>
            <person name="Johnson J."/>
            <person name="Jones C.D."/>
            <person name="Jordan W.C."/>
            <person name="Karpen G.H."/>
            <person name="Kataoka E."/>
            <person name="Keightley P.D."/>
            <person name="Kheradpour P."/>
            <person name="Kirkness E.F."/>
            <person name="Koerich L.B."/>
            <person name="Kristiansen K."/>
            <person name="Kudrna D."/>
            <person name="Kulathinal R.J."/>
            <person name="Kumar S."/>
            <person name="Kwok R."/>
            <person name="Lander E."/>
            <person name="Langley C.H."/>
            <person name="Lapoint R."/>
            <person name="Lazzaro B.P."/>
            <person name="Lee S.J."/>
            <person name="Levesque L."/>
            <person name="Li R."/>
            <person name="Lin C.F."/>
            <person name="Lin M.F."/>
            <person name="Lindblad-Toh K."/>
            <person name="Llopart A."/>
            <person name="Long M."/>
            <person name="Low L."/>
            <person name="Lozovsky E."/>
            <person name="Lu J."/>
            <person name="Luo M."/>
            <person name="Machado C.A."/>
            <person name="Makalowski W."/>
            <person name="Marzo M."/>
            <person name="Matsuda M."/>
            <person name="Matzkin L."/>
            <person name="McAllister B."/>
            <person name="McBride C.S."/>
            <person name="McKernan B."/>
            <person name="McKernan K."/>
            <person name="Mendez-Lago M."/>
            <person name="Minx P."/>
            <person name="Mollenhauer M.U."/>
            <person name="Montooth K."/>
            <person name="Mount S.M."/>
            <person name="Mu X."/>
            <person name="Myers E."/>
            <person name="Negre B."/>
            <person name="Newfeld S."/>
            <person name="Nielsen R."/>
            <person name="Noor M.A."/>
            <person name="O'Grady P."/>
            <person name="Pachter L."/>
            <person name="Papaceit M."/>
            <person name="Parisi M.J."/>
            <person name="Parisi M."/>
            <person name="Parts L."/>
            <person name="Pedersen J.S."/>
            <person name="Pesole G."/>
            <person name="Phillippy A.M."/>
            <person name="Ponting C.P."/>
            <person name="Pop M."/>
            <person name="Porcelli D."/>
            <person name="Powell J.R."/>
            <person name="Prohaska S."/>
            <person name="Pruitt K."/>
            <person name="Puig M."/>
            <person name="Quesneville H."/>
            <person name="Ram K.R."/>
            <person name="Rand D."/>
            <person name="Rasmussen M.D."/>
            <person name="Reed L.K."/>
            <person name="Reenan R."/>
            <person name="Reily A."/>
            <person name="Remington K.A."/>
            <person name="Rieger T.T."/>
            <person name="Ritchie M.G."/>
            <person name="Robin C."/>
            <person name="Rogers Y.H."/>
            <person name="Rohde C."/>
            <person name="Rozas J."/>
            <person name="Rubenfield M.J."/>
            <person name="Ruiz A."/>
            <person name="Russo S."/>
            <person name="Salzberg S.L."/>
            <person name="Sanchez-Gracia A."/>
            <person name="Saranga D.J."/>
            <person name="Sato H."/>
            <person name="Schaeffer S.W."/>
            <person name="Schatz M.C."/>
            <person name="Schlenke T."/>
            <person name="Schwartz R."/>
            <person name="Segarra C."/>
            <person name="Singh R.S."/>
            <person name="Sirot L."/>
            <person name="Sirota M."/>
            <person name="Sisneros N.B."/>
            <person name="Smith C.D."/>
            <person name="Smith T.F."/>
            <person name="Spieth J."/>
            <person name="Stage D.E."/>
            <person name="Stark A."/>
            <person name="Stephan W."/>
            <person name="Strausberg R.L."/>
            <person name="Strempel S."/>
            <person name="Sturgill D."/>
            <person name="Sutton G."/>
            <person name="Sutton G.G."/>
            <person name="Tao W."/>
            <person name="Teichmann S."/>
            <person name="Tobari Y.N."/>
            <person name="Tomimura Y."/>
            <person name="Tsolas J.M."/>
            <person name="Valente V.L."/>
            <person name="Venter E."/>
            <person name="Venter J.C."/>
            <person name="Vicario S."/>
            <person name="Vieira F.G."/>
            <person name="Vilella A.J."/>
            <person name="Villasante A."/>
            <person name="Walenz B."/>
            <person name="Wang J."/>
            <person name="Wasserman M."/>
            <person name="Watts T."/>
            <person name="Wilson D."/>
            <person name="Wilson R.K."/>
            <person name="Wing R.A."/>
            <person name="Wolfner M.F."/>
            <person name="Wong A."/>
            <person name="Wong G.K."/>
            <person name="Wu C.I."/>
            <person name="Wu G."/>
            <person name="Yamamoto D."/>
            <person name="Yang H.P."/>
            <person name="Yang S.P."/>
            <person name="Yorke J.A."/>
            <person name="Yoshida K."/>
            <person name="Zdobnov E."/>
            <person name="Zhang P."/>
            <person name="Zhang Y."/>
            <person name="Zimin A.V."/>
            <person name="Baldwin J."/>
            <person name="Abdouelleil A."/>
            <person name="Abdulkadir J."/>
            <person name="Abebe A."/>
            <person name="Abera B."/>
            <person name="Abreu J."/>
            <person name="Acer S.C."/>
            <person name="Aftuck L."/>
            <person name="Alexander A."/>
            <person name="An P."/>
            <person name="Anderson E."/>
            <person name="Anderson S."/>
            <person name="Arachi H."/>
            <person name="Azer M."/>
            <person name="Bachantsang P."/>
            <person name="Barry A."/>
            <person name="Bayul T."/>
            <person name="Berlin A."/>
            <person name="Bessette D."/>
            <person name="Bloom T."/>
            <person name="Blye J."/>
            <person name="Boguslavskiy L."/>
            <person name="Bonnet C."/>
            <person name="Boukhgalter B."/>
            <person name="Bourzgui I."/>
            <person name="Brown A."/>
            <person name="Cahill P."/>
            <person name="Channer S."/>
            <person name="Cheshatsang Y."/>
            <person name="Chuda L."/>
            <person name="Citroen M."/>
            <person name="Collymore A."/>
            <person name="Cooke P."/>
            <person name="Costello M."/>
            <person name="D'Aco K."/>
            <person name="Daza R."/>
            <person name="De Haan G."/>
            <person name="DeGray S."/>
            <person name="DeMaso C."/>
            <person name="Dhargay N."/>
            <person name="Dooley K."/>
            <person name="Dooley E."/>
            <person name="Doricent M."/>
            <person name="Dorje P."/>
            <person name="Dorjee K."/>
            <person name="Dupes A."/>
            <person name="Elong R."/>
            <person name="Falk J."/>
            <person name="Farina A."/>
            <person name="Faro S."/>
            <person name="Ferguson D."/>
            <person name="Fisher S."/>
            <person name="Foley C.D."/>
            <person name="Franke A."/>
            <person name="Friedrich D."/>
            <person name="Gadbois L."/>
            <person name="Gearin G."/>
            <person name="Gearin C.R."/>
            <person name="Giannoukos G."/>
            <person name="Goode T."/>
            <person name="Graham J."/>
            <person name="Grandbois E."/>
            <person name="Grewal S."/>
            <person name="Gyaltsen K."/>
            <person name="Hafez N."/>
            <person name="Hagos B."/>
            <person name="Hall J."/>
            <person name="Henson C."/>
            <person name="Hollinger A."/>
            <person name="Honan T."/>
            <person name="Huard M.D."/>
            <person name="Hughes L."/>
            <person name="Hurhula B."/>
            <person name="Husby M.E."/>
            <person name="Kamat A."/>
            <person name="Kanga B."/>
            <person name="Kashin S."/>
            <person name="Khazanovich D."/>
            <person name="Kisner P."/>
            <person name="Lance K."/>
            <person name="Lara M."/>
            <person name="Lee W."/>
            <person name="Lennon N."/>
            <person name="Letendre F."/>
            <person name="LeVine R."/>
            <person name="Lipovsky A."/>
            <person name="Liu X."/>
            <person name="Liu J."/>
            <person name="Liu S."/>
            <person name="Lokyitsang T."/>
            <person name="Lokyitsang Y."/>
            <person name="Lubonja R."/>
            <person name="Lui A."/>
            <person name="MacDonald P."/>
            <person name="Magnisalis V."/>
            <person name="Maru K."/>
            <person name="Matthews C."/>
            <person name="McCusker W."/>
            <person name="McDonough S."/>
            <person name="Mehta T."/>
            <person name="Meldrim J."/>
            <person name="Meneus L."/>
            <person name="Mihai O."/>
            <person name="Mihalev A."/>
            <person name="Mihova T."/>
            <person name="Mittelman R."/>
            <person name="Mlenga V."/>
            <person name="Montmayeur A."/>
            <person name="Mulrain L."/>
            <person name="Navidi A."/>
            <person name="Naylor J."/>
            <person name="Negash T."/>
            <person name="Nguyen T."/>
            <person name="Nguyen N."/>
            <person name="Nicol R."/>
            <person name="Norbu C."/>
            <person name="Norbu N."/>
            <person name="Novod N."/>
            <person name="O'Neill B."/>
            <person name="Osman S."/>
            <person name="Markiewicz E."/>
            <person name="Oyono O.L."/>
            <person name="Patti C."/>
            <person name="Phunkhang P."/>
            <person name="Pierre F."/>
            <person name="Priest M."/>
            <person name="Raghuraman S."/>
            <person name="Rege F."/>
            <person name="Reyes R."/>
            <person name="Rise C."/>
            <person name="Rogov P."/>
            <person name="Ross K."/>
            <person name="Ryan E."/>
            <person name="Settipalli S."/>
            <person name="Shea T."/>
            <person name="Sherpa N."/>
            <person name="Shi L."/>
            <person name="Shih D."/>
            <person name="Sparrow T."/>
            <person name="Spaulding J."/>
            <person name="Stalker J."/>
            <person name="Stange-Thomann N."/>
            <person name="Stavropoulos S."/>
            <person name="Stone C."/>
            <person name="Strader C."/>
            <person name="Tesfaye S."/>
            <person name="Thomson T."/>
            <person name="Thoulutsang Y."/>
            <person name="Thoulutsang D."/>
            <person name="Topham K."/>
            <person name="Topping I."/>
            <person name="Tsamla T."/>
            <person name="Vassiliev H."/>
            <person name="Vo A."/>
            <person name="Wangchuk T."/>
            <person name="Wangdi T."/>
            <person name="Weiand M."/>
            <person name="Wilkinson J."/>
            <person name="Wilson A."/>
            <person name="Yadav S."/>
            <person name="Young G."/>
            <person name="Yu Q."/>
            <person name="Zembek L."/>
            <person name="Zhong D."/>
            <person name="Zimmer A."/>
            <person name="Zwirko Z."/>
            <person name="Jaffe D.B."/>
            <person name="Alvarez P."/>
            <person name="Brockman W."/>
            <person name="Butler J."/>
            <person name="Chin C."/>
            <person name="Gnerre S."/>
            <person name="Grabherr M."/>
            <person name="Kleber M."/>
            <person name="Mauceli E."/>
            <person name="MacCallum I."/>
        </authorList>
    </citation>
    <scope>NUCLEOTIDE SEQUENCE [LARGE SCALE GENOMIC DNA]</scope>
    <source>
        <strain evidence="18">Tucson 15287-2541.00</strain>
    </source>
</reference>
<evidence type="ECO:0000256" key="8">
    <source>
        <dbReference type="ARBA" id="ARBA00022801"/>
    </source>
</evidence>
<comment type="catalytic activity">
    <reaction evidence="13">
        <text>1D-myo-inositol 1,2,4,5,6-pentakisphosphate + H2O = 1D-myo-inositol 1,2,5,6-tetrakisphosphate + phosphate</text>
        <dbReference type="Rhea" id="RHEA:77115"/>
        <dbReference type="ChEBI" id="CHEBI:15377"/>
        <dbReference type="ChEBI" id="CHEBI:43474"/>
        <dbReference type="ChEBI" id="CHEBI:57798"/>
        <dbReference type="ChEBI" id="CHEBI:195535"/>
        <dbReference type="EC" id="3.1.3.62"/>
    </reaction>
    <physiologicalReaction direction="left-to-right" evidence="13">
        <dbReference type="Rhea" id="RHEA:77116"/>
    </physiologicalReaction>
</comment>
<evidence type="ECO:0000256" key="9">
    <source>
        <dbReference type="ARBA" id="ARBA00023136"/>
    </source>
</evidence>
<dbReference type="GO" id="GO:0007424">
    <property type="term" value="P:open tracheal system development"/>
    <property type="evidence" value="ECO:0007669"/>
    <property type="project" value="EnsemblMetazoa"/>
</dbReference>
<dbReference type="PhylomeDB" id="B4J0W7"/>
<dbReference type="GO" id="GO:0034417">
    <property type="term" value="F:bisphosphoglycerate 3-phosphatase activity"/>
    <property type="evidence" value="ECO:0007669"/>
    <property type="project" value="UniProtKB-EC"/>
</dbReference>
<comment type="similarity">
    <text evidence="2">Belongs to the histidine acid phosphatase family. MINPP1 subfamily.</text>
</comment>
<dbReference type="InterPro" id="IPR029033">
    <property type="entry name" value="His_PPase_superfam"/>
</dbReference>
<keyword evidence="6" id="KW-1003">Cell membrane</keyword>
<dbReference type="InParanoid" id="B4J0W7"/>
<dbReference type="CDD" id="cd07061">
    <property type="entry name" value="HP_HAP_like"/>
    <property type="match status" value="1"/>
</dbReference>
<dbReference type="AlphaFoldDB" id="B4J0W7"/>
<evidence type="ECO:0000313" key="18">
    <source>
        <dbReference type="Proteomes" id="UP000001070"/>
    </source>
</evidence>
<comment type="catalytic activity">
    <reaction evidence="12">
        <text>1D-myo-inositol 1,2,5,6-tetrakisphosphate + H2O = 1D-myo-inositol 1,2,6-trisphosphate + phosphate</text>
        <dbReference type="Rhea" id="RHEA:77119"/>
        <dbReference type="ChEBI" id="CHEBI:15377"/>
        <dbReference type="ChEBI" id="CHEBI:43474"/>
        <dbReference type="ChEBI" id="CHEBI:195535"/>
        <dbReference type="ChEBI" id="CHEBI:195537"/>
        <dbReference type="EC" id="3.1.3.62"/>
    </reaction>
    <physiologicalReaction direction="left-to-right" evidence="12">
        <dbReference type="Rhea" id="RHEA:77120"/>
    </physiologicalReaction>
</comment>
<dbReference type="GO" id="GO:0030175">
    <property type="term" value="C:filopodium"/>
    <property type="evidence" value="ECO:0007669"/>
    <property type="project" value="EnsemblMetazoa"/>
</dbReference>
<dbReference type="FunFam" id="3.40.50.1240:FF:000014">
    <property type="entry name" value="Multiple inositol polyphosphate phosphatase 1"/>
    <property type="match status" value="1"/>
</dbReference>
<evidence type="ECO:0000256" key="7">
    <source>
        <dbReference type="ARBA" id="ARBA00022729"/>
    </source>
</evidence>
<dbReference type="GO" id="GO:0009897">
    <property type="term" value="C:external side of plasma membrane"/>
    <property type="evidence" value="ECO:0007669"/>
    <property type="project" value="EnsemblMetazoa"/>
</dbReference>
<evidence type="ECO:0000256" key="11">
    <source>
        <dbReference type="ARBA" id="ARBA00031642"/>
    </source>
</evidence>
<dbReference type="Gene3D" id="3.40.50.1240">
    <property type="entry name" value="Phosphoglycerate mutase-like"/>
    <property type="match status" value="1"/>
</dbReference>
<dbReference type="EC" id="3.1.3.62" evidence="4"/>
<dbReference type="EC" id="3.1.3.80" evidence="3"/>
<dbReference type="OrthoDB" id="6509975at2759"/>
<keyword evidence="9" id="KW-0472">Membrane</keyword>
<dbReference type="STRING" id="7222.B4J0W7"/>
<dbReference type="FunCoup" id="B4J0W7">
    <property type="interactions" value="156"/>
</dbReference>
<protein>
    <recommendedName>
        <fullName evidence="5">Multiple inositol polyphosphate phosphatase 1</fullName>
        <ecNumber evidence="4">3.1.3.62</ecNumber>
        <ecNumber evidence="3">3.1.3.80</ecNumber>
    </recommendedName>
    <alternativeName>
        <fullName evidence="11">2,3-bisphosphoglycerate 3-phosphatase</fullName>
    </alternativeName>
</protein>
<keyword evidence="10" id="KW-0325">Glycoprotein</keyword>
<feature type="disulfide bond" evidence="16">
    <location>
        <begin position="328"/>
        <end position="343"/>
    </location>
</feature>